<feature type="transmembrane region" description="Helical" evidence="1">
    <location>
        <begin position="6"/>
        <end position="31"/>
    </location>
</feature>
<dbReference type="AlphaFoldDB" id="A0A0F9V0G3"/>
<evidence type="ECO:0000313" key="2">
    <source>
        <dbReference type="EMBL" id="KKN66996.1"/>
    </source>
</evidence>
<gene>
    <name evidence="2" type="ORF">LCGC14_0465500</name>
</gene>
<keyword evidence="1" id="KW-0472">Membrane</keyword>
<name>A0A0F9V0G3_9ZZZZ</name>
<organism evidence="2">
    <name type="scientific">marine sediment metagenome</name>
    <dbReference type="NCBI Taxonomy" id="412755"/>
    <lineage>
        <taxon>unclassified sequences</taxon>
        <taxon>metagenomes</taxon>
        <taxon>ecological metagenomes</taxon>
    </lineage>
</organism>
<protein>
    <submittedName>
        <fullName evidence="2">Uncharacterized protein</fullName>
    </submittedName>
</protein>
<keyword evidence="1" id="KW-1133">Transmembrane helix</keyword>
<evidence type="ECO:0000256" key="1">
    <source>
        <dbReference type="SAM" id="Phobius"/>
    </source>
</evidence>
<sequence length="86" mass="9876">MNTDLLLYKIFIIYGVIVLLLMSLFVGLSIIRNFDSQEYVTENIVECNDKDGDLIEGLVCYDKIFCSNFLKFMNEEGCEEFVGGEK</sequence>
<keyword evidence="1" id="KW-0812">Transmembrane</keyword>
<proteinExistence type="predicted"/>
<dbReference type="EMBL" id="LAZR01000485">
    <property type="protein sequence ID" value="KKN66996.1"/>
    <property type="molecule type" value="Genomic_DNA"/>
</dbReference>
<reference evidence="2" key="1">
    <citation type="journal article" date="2015" name="Nature">
        <title>Complex archaea that bridge the gap between prokaryotes and eukaryotes.</title>
        <authorList>
            <person name="Spang A."/>
            <person name="Saw J.H."/>
            <person name="Jorgensen S.L."/>
            <person name="Zaremba-Niedzwiedzka K."/>
            <person name="Martijn J."/>
            <person name="Lind A.E."/>
            <person name="van Eijk R."/>
            <person name="Schleper C."/>
            <person name="Guy L."/>
            <person name="Ettema T.J."/>
        </authorList>
    </citation>
    <scope>NUCLEOTIDE SEQUENCE</scope>
</reference>
<comment type="caution">
    <text evidence="2">The sequence shown here is derived from an EMBL/GenBank/DDBJ whole genome shotgun (WGS) entry which is preliminary data.</text>
</comment>
<accession>A0A0F9V0G3</accession>